<sequence length="107" mass="11825">MLLVSALRDAAERRFGRTWSGADLVSYVARVRARDPSRAGAIDPLTAERVLRGALGDGEAVAGLSSDQFARTFVELLIELIIDEQQAGTGLDEFLDRAIRRSERYPY</sequence>
<keyword evidence="2" id="KW-1185">Reference proteome</keyword>
<protein>
    <submittedName>
        <fullName evidence="1">Uncharacterized protein</fullName>
    </submittedName>
</protein>
<dbReference type="EMBL" id="PVZC01000001">
    <property type="protein sequence ID" value="PRY02137.1"/>
    <property type="molecule type" value="Genomic_DNA"/>
</dbReference>
<reference evidence="1 2" key="1">
    <citation type="submission" date="2018-03" db="EMBL/GenBank/DDBJ databases">
        <title>Genomic Encyclopedia of Archaeal and Bacterial Type Strains, Phase II (KMG-II): from individual species to whole genera.</title>
        <authorList>
            <person name="Goeker M."/>
        </authorList>
    </citation>
    <scope>NUCLEOTIDE SEQUENCE [LARGE SCALE GENOMIC DNA]</scope>
    <source>
        <strain evidence="1 2">DSM 45601</strain>
    </source>
</reference>
<proteinExistence type="predicted"/>
<comment type="caution">
    <text evidence="1">The sequence shown here is derived from an EMBL/GenBank/DDBJ whole genome shotgun (WGS) entry which is preliminary data.</text>
</comment>
<gene>
    <name evidence="1" type="ORF">CLV72_101737</name>
</gene>
<accession>A0A2T0QDX2</accession>
<organism evidence="1 2">
    <name type="scientific">Allonocardiopsis opalescens</name>
    <dbReference type="NCBI Taxonomy" id="1144618"/>
    <lineage>
        <taxon>Bacteria</taxon>
        <taxon>Bacillati</taxon>
        <taxon>Actinomycetota</taxon>
        <taxon>Actinomycetes</taxon>
        <taxon>Streptosporangiales</taxon>
        <taxon>Allonocardiopsis</taxon>
    </lineage>
</organism>
<dbReference type="Proteomes" id="UP000237846">
    <property type="component" value="Unassembled WGS sequence"/>
</dbReference>
<name>A0A2T0QDX2_9ACTN</name>
<evidence type="ECO:0000313" key="2">
    <source>
        <dbReference type="Proteomes" id="UP000237846"/>
    </source>
</evidence>
<dbReference type="AlphaFoldDB" id="A0A2T0QDX2"/>
<evidence type="ECO:0000313" key="1">
    <source>
        <dbReference type="EMBL" id="PRY02137.1"/>
    </source>
</evidence>